<dbReference type="Proteomes" id="UP001430584">
    <property type="component" value="Unassembled WGS sequence"/>
</dbReference>
<sequence>MSTSRTITSILLTILLAAAHLTTGSPISSQDTQARSPHNTHDRRGGTPDLSRLTLPTIAGAATPLPTPPAGYKLKHVALGVGTQNYTCSGNGSATPSSAGALASLWDIGPFLSSPLGRLFEDALPPLALAMYGALSSSPSSSAATDHTWWDAVIAQMPWESTATGSSSSSSSSSSGLPSSAFGEHFFSSTLTPTWDLFPSADGANIDDVVFQGTKEGSAAAPADACAGLEGEGAVPWLYLTKAATTDDGIAAVYRVVTAGGTARDDACAGLEEGGEGGEVEVKYAAEYWFYGP</sequence>
<dbReference type="Pfam" id="PF11937">
    <property type="entry name" value="DUF3455"/>
    <property type="match status" value="1"/>
</dbReference>
<dbReference type="PANTHER" id="PTHR35567">
    <property type="entry name" value="MALATE DEHYDROGENASE (AFU_ORTHOLOGUE AFUA_2G13800)"/>
    <property type="match status" value="1"/>
</dbReference>
<dbReference type="EMBL" id="JAJVCZ030000005">
    <property type="protein sequence ID" value="KAL0259388.1"/>
    <property type="molecule type" value="Genomic_DNA"/>
</dbReference>
<accession>A0ABR3CFH0</accession>
<evidence type="ECO:0000256" key="2">
    <source>
        <dbReference type="SAM" id="SignalP"/>
    </source>
</evidence>
<keyword evidence="4" id="KW-1185">Reference proteome</keyword>
<protein>
    <recommendedName>
        <fullName evidence="5">Malate dehydrogenase</fullName>
    </recommendedName>
</protein>
<evidence type="ECO:0000256" key="1">
    <source>
        <dbReference type="SAM" id="MobiDB-lite"/>
    </source>
</evidence>
<name>A0ABR3CFH0_9PEZI</name>
<comment type="caution">
    <text evidence="3">The sequence shown here is derived from an EMBL/GenBank/DDBJ whole genome shotgun (WGS) entry which is preliminary data.</text>
</comment>
<evidence type="ECO:0008006" key="5">
    <source>
        <dbReference type="Google" id="ProtNLM"/>
    </source>
</evidence>
<evidence type="ECO:0000313" key="4">
    <source>
        <dbReference type="Proteomes" id="UP001430584"/>
    </source>
</evidence>
<dbReference type="InterPro" id="IPR021851">
    <property type="entry name" value="DUF3455"/>
</dbReference>
<evidence type="ECO:0000313" key="3">
    <source>
        <dbReference type="EMBL" id="KAL0259388.1"/>
    </source>
</evidence>
<proteinExistence type="predicted"/>
<dbReference type="GeneID" id="92009209"/>
<gene>
    <name evidence="3" type="ORF">SLS55_005124</name>
</gene>
<reference evidence="3 4" key="1">
    <citation type="submission" date="2024-02" db="EMBL/GenBank/DDBJ databases">
        <title>De novo assembly and annotation of 12 fungi associated with fruit tree decline syndrome in Ontario, Canada.</title>
        <authorList>
            <person name="Sulman M."/>
            <person name="Ellouze W."/>
            <person name="Ilyukhin E."/>
        </authorList>
    </citation>
    <scope>NUCLEOTIDE SEQUENCE [LARGE SCALE GENOMIC DNA]</scope>
    <source>
        <strain evidence="3 4">FDS-637</strain>
    </source>
</reference>
<dbReference type="RefSeq" id="XP_066632417.1">
    <property type="nucleotide sequence ID" value="XM_066776575.1"/>
</dbReference>
<feature type="region of interest" description="Disordered" evidence="1">
    <location>
        <begin position="25"/>
        <end position="51"/>
    </location>
</feature>
<feature type="compositionally biased region" description="Polar residues" evidence="1">
    <location>
        <begin position="25"/>
        <end position="37"/>
    </location>
</feature>
<dbReference type="PANTHER" id="PTHR35567:SF1">
    <property type="entry name" value="CONSERVED FUNGAL PROTEIN (AFU_ORTHOLOGUE AFUA_1G14230)"/>
    <property type="match status" value="1"/>
</dbReference>
<organism evidence="3 4">
    <name type="scientific">Diplodia seriata</name>
    <dbReference type="NCBI Taxonomy" id="420778"/>
    <lineage>
        <taxon>Eukaryota</taxon>
        <taxon>Fungi</taxon>
        <taxon>Dikarya</taxon>
        <taxon>Ascomycota</taxon>
        <taxon>Pezizomycotina</taxon>
        <taxon>Dothideomycetes</taxon>
        <taxon>Dothideomycetes incertae sedis</taxon>
        <taxon>Botryosphaeriales</taxon>
        <taxon>Botryosphaeriaceae</taxon>
        <taxon>Diplodia</taxon>
    </lineage>
</organism>
<feature type="signal peptide" evidence="2">
    <location>
        <begin position="1"/>
        <end position="24"/>
    </location>
</feature>
<keyword evidence="2" id="KW-0732">Signal</keyword>
<feature type="chain" id="PRO_5046106314" description="Malate dehydrogenase" evidence="2">
    <location>
        <begin position="25"/>
        <end position="293"/>
    </location>
</feature>